<dbReference type="Proteomes" id="UP001374535">
    <property type="component" value="Chromosome 8"/>
</dbReference>
<evidence type="ECO:0000313" key="2">
    <source>
        <dbReference type="Proteomes" id="UP001374535"/>
    </source>
</evidence>
<protein>
    <submittedName>
        <fullName evidence="1">Uncharacterized protein</fullName>
    </submittedName>
</protein>
<sequence>MAVSKYVGSKTPKGDAYNVAFNGGIRPRFNEHERFSVGGREENGWLGRRPGKTHENGWVGGSDTLSRIRNDFEIVFSSADLRRWKNDDLHGFSVCPGHGCTNLSGCWRLKPCGCGGGDNEDEDEEDEAEKAKDMLYPVPANSVSGYTFFIFSKELYPDPPHVFAFFGWPGRHTLIPCSVAAKVGYQNYLNLGAWVMRIDTCSGGREEGQQGDVCHGEEDEGLCGGGVVNGDGGGEEDDDNSVEVLGQPLPIFSVVGLAGNGFHEPAGNGQSIPSSVS</sequence>
<dbReference type="EMBL" id="CP144693">
    <property type="protein sequence ID" value="WVZ00651.1"/>
    <property type="molecule type" value="Genomic_DNA"/>
</dbReference>
<dbReference type="AlphaFoldDB" id="A0AAQ3N1J8"/>
<gene>
    <name evidence="1" type="ORF">V8G54_026720</name>
</gene>
<organism evidence="1 2">
    <name type="scientific">Vigna mungo</name>
    <name type="common">Black gram</name>
    <name type="synonym">Phaseolus mungo</name>
    <dbReference type="NCBI Taxonomy" id="3915"/>
    <lineage>
        <taxon>Eukaryota</taxon>
        <taxon>Viridiplantae</taxon>
        <taxon>Streptophyta</taxon>
        <taxon>Embryophyta</taxon>
        <taxon>Tracheophyta</taxon>
        <taxon>Spermatophyta</taxon>
        <taxon>Magnoliopsida</taxon>
        <taxon>eudicotyledons</taxon>
        <taxon>Gunneridae</taxon>
        <taxon>Pentapetalae</taxon>
        <taxon>rosids</taxon>
        <taxon>fabids</taxon>
        <taxon>Fabales</taxon>
        <taxon>Fabaceae</taxon>
        <taxon>Papilionoideae</taxon>
        <taxon>50 kb inversion clade</taxon>
        <taxon>NPAAA clade</taxon>
        <taxon>indigoferoid/millettioid clade</taxon>
        <taxon>Phaseoleae</taxon>
        <taxon>Vigna</taxon>
    </lineage>
</organism>
<accession>A0AAQ3N1J8</accession>
<evidence type="ECO:0000313" key="1">
    <source>
        <dbReference type="EMBL" id="WVZ00651.1"/>
    </source>
</evidence>
<reference evidence="1 2" key="1">
    <citation type="journal article" date="2023" name="Life. Sci Alliance">
        <title>Evolutionary insights into 3D genome organization and epigenetic landscape of Vigna mungo.</title>
        <authorList>
            <person name="Junaid A."/>
            <person name="Singh B."/>
            <person name="Bhatia S."/>
        </authorList>
    </citation>
    <scope>NUCLEOTIDE SEQUENCE [LARGE SCALE GENOMIC DNA]</scope>
    <source>
        <strain evidence="1">Urdbean</strain>
    </source>
</reference>
<keyword evidence="2" id="KW-1185">Reference proteome</keyword>
<proteinExistence type="predicted"/>
<name>A0AAQ3N1J8_VIGMU</name>